<reference evidence="2 3" key="1">
    <citation type="journal article" date="2019" name="Nat. Ecol. Evol.">
        <title>Megaphylogeny resolves global patterns of mushroom evolution.</title>
        <authorList>
            <person name="Varga T."/>
            <person name="Krizsan K."/>
            <person name="Foldi C."/>
            <person name="Dima B."/>
            <person name="Sanchez-Garcia M."/>
            <person name="Sanchez-Ramirez S."/>
            <person name="Szollosi G.J."/>
            <person name="Szarkandi J.G."/>
            <person name="Papp V."/>
            <person name="Albert L."/>
            <person name="Andreopoulos W."/>
            <person name="Angelini C."/>
            <person name="Antonin V."/>
            <person name="Barry K.W."/>
            <person name="Bougher N.L."/>
            <person name="Buchanan P."/>
            <person name="Buyck B."/>
            <person name="Bense V."/>
            <person name="Catcheside P."/>
            <person name="Chovatia M."/>
            <person name="Cooper J."/>
            <person name="Damon W."/>
            <person name="Desjardin D."/>
            <person name="Finy P."/>
            <person name="Geml J."/>
            <person name="Haridas S."/>
            <person name="Hughes K."/>
            <person name="Justo A."/>
            <person name="Karasinski D."/>
            <person name="Kautmanova I."/>
            <person name="Kiss B."/>
            <person name="Kocsube S."/>
            <person name="Kotiranta H."/>
            <person name="LaButti K.M."/>
            <person name="Lechner B.E."/>
            <person name="Liimatainen K."/>
            <person name="Lipzen A."/>
            <person name="Lukacs Z."/>
            <person name="Mihaltcheva S."/>
            <person name="Morgado L.N."/>
            <person name="Niskanen T."/>
            <person name="Noordeloos M.E."/>
            <person name="Ohm R.A."/>
            <person name="Ortiz-Santana B."/>
            <person name="Ovrebo C."/>
            <person name="Racz N."/>
            <person name="Riley R."/>
            <person name="Savchenko A."/>
            <person name="Shiryaev A."/>
            <person name="Soop K."/>
            <person name="Spirin V."/>
            <person name="Szebenyi C."/>
            <person name="Tomsovsky M."/>
            <person name="Tulloss R.E."/>
            <person name="Uehling J."/>
            <person name="Grigoriev I.V."/>
            <person name="Vagvolgyi C."/>
            <person name="Papp T."/>
            <person name="Martin F.M."/>
            <person name="Miettinen O."/>
            <person name="Hibbett D.S."/>
            <person name="Nagy L.G."/>
        </authorList>
    </citation>
    <scope>NUCLEOTIDE SEQUENCE [LARGE SCALE GENOMIC DNA]</scope>
    <source>
        <strain evidence="2 3">OMC1185</strain>
    </source>
</reference>
<name>A0A5C3MXQ5_9AGAM</name>
<feature type="transmembrane region" description="Helical" evidence="1">
    <location>
        <begin position="13"/>
        <end position="37"/>
    </location>
</feature>
<sequence>MYAINVYGLHSRLFLQGIMGSFPPRLLGALSTIAFYLNRLLLSPRVVSYWRGPLYLNTVLTVYIFLY</sequence>
<dbReference type="EMBL" id="ML213514">
    <property type="protein sequence ID" value="TFK50084.1"/>
    <property type="molecule type" value="Genomic_DNA"/>
</dbReference>
<gene>
    <name evidence="2" type="ORF">OE88DRAFT_1661621</name>
</gene>
<proteinExistence type="predicted"/>
<evidence type="ECO:0000313" key="3">
    <source>
        <dbReference type="Proteomes" id="UP000305948"/>
    </source>
</evidence>
<feature type="transmembrane region" description="Helical" evidence="1">
    <location>
        <begin position="49"/>
        <end position="66"/>
    </location>
</feature>
<organism evidence="2 3">
    <name type="scientific">Heliocybe sulcata</name>
    <dbReference type="NCBI Taxonomy" id="5364"/>
    <lineage>
        <taxon>Eukaryota</taxon>
        <taxon>Fungi</taxon>
        <taxon>Dikarya</taxon>
        <taxon>Basidiomycota</taxon>
        <taxon>Agaricomycotina</taxon>
        <taxon>Agaricomycetes</taxon>
        <taxon>Gloeophyllales</taxon>
        <taxon>Gloeophyllaceae</taxon>
        <taxon>Heliocybe</taxon>
    </lineage>
</organism>
<accession>A0A5C3MXQ5</accession>
<keyword evidence="3" id="KW-1185">Reference proteome</keyword>
<evidence type="ECO:0000313" key="2">
    <source>
        <dbReference type="EMBL" id="TFK50084.1"/>
    </source>
</evidence>
<evidence type="ECO:0000256" key="1">
    <source>
        <dbReference type="SAM" id="Phobius"/>
    </source>
</evidence>
<keyword evidence="1" id="KW-0812">Transmembrane</keyword>
<keyword evidence="1" id="KW-0472">Membrane</keyword>
<dbReference type="Proteomes" id="UP000305948">
    <property type="component" value="Unassembled WGS sequence"/>
</dbReference>
<keyword evidence="1" id="KW-1133">Transmembrane helix</keyword>
<protein>
    <submittedName>
        <fullName evidence="2">Uncharacterized protein</fullName>
    </submittedName>
</protein>
<dbReference type="AlphaFoldDB" id="A0A5C3MXQ5"/>